<feature type="domain" description="Acyl-CoA dehydrogenase C-terminal" evidence="4">
    <location>
        <begin position="235"/>
        <end position="359"/>
    </location>
</feature>
<dbReference type="GO" id="GO:0005737">
    <property type="term" value="C:cytoplasm"/>
    <property type="evidence" value="ECO:0007669"/>
    <property type="project" value="TreeGrafter"/>
</dbReference>
<dbReference type="AlphaFoldDB" id="A0A437JA51"/>
<evidence type="ECO:0000313" key="6">
    <source>
        <dbReference type="Proteomes" id="UP000282977"/>
    </source>
</evidence>
<dbReference type="GO" id="GO:0003995">
    <property type="term" value="F:acyl-CoA dehydrogenase activity"/>
    <property type="evidence" value="ECO:0007669"/>
    <property type="project" value="TreeGrafter"/>
</dbReference>
<dbReference type="Proteomes" id="UP000282977">
    <property type="component" value="Unassembled WGS sequence"/>
</dbReference>
<dbReference type="GO" id="GO:0033539">
    <property type="term" value="P:fatty acid beta-oxidation using acyl-CoA dehydrogenase"/>
    <property type="evidence" value="ECO:0007669"/>
    <property type="project" value="TreeGrafter"/>
</dbReference>
<protein>
    <recommendedName>
        <fullName evidence="7">Acyl-CoA dehydrogenase</fullName>
    </recommendedName>
</protein>
<evidence type="ECO:0000259" key="3">
    <source>
        <dbReference type="Pfam" id="PF02771"/>
    </source>
</evidence>
<dbReference type="PIRSF" id="PIRSF016578">
    <property type="entry name" value="HsaA"/>
    <property type="match status" value="1"/>
</dbReference>
<comment type="similarity">
    <text evidence="2">Belongs to the HpaH/HsaA monooxygenase family.</text>
</comment>
<dbReference type="InterPro" id="IPR013786">
    <property type="entry name" value="AcylCoA_DH/ox_N"/>
</dbReference>
<dbReference type="SUPFAM" id="SSF56645">
    <property type="entry name" value="Acyl-CoA dehydrogenase NM domain-like"/>
    <property type="match status" value="1"/>
</dbReference>
<dbReference type="InterPro" id="IPR036250">
    <property type="entry name" value="AcylCo_DH-like_C"/>
</dbReference>
<dbReference type="Pfam" id="PF02771">
    <property type="entry name" value="Acyl-CoA_dh_N"/>
    <property type="match status" value="1"/>
</dbReference>
<dbReference type="Gene3D" id="1.20.140.10">
    <property type="entry name" value="Butyryl-CoA Dehydrogenase, subunit A, domain 3"/>
    <property type="match status" value="1"/>
</dbReference>
<dbReference type="PANTHER" id="PTHR48083">
    <property type="entry name" value="MEDIUM-CHAIN SPECIFIC ACYL-COA DEHYDROGENASE, MITOCHONDRIAL-RELATED"/>
    <property type="match status" value="1"/>
</dbReference>
<accession>A0A437JA51</accession>
<dbReference type="InterPro" id="IPR009100">
    <property type="entry name" value="AcylCoA_DH/oxidase_NM_dom_sf"/>
</dbReference>
<evidence type="ECO:0000256" key="1">
    <source>
        <dbReference type="ARBA" id="ARBA00023002"/>
    </source>
</evidence>
<dbReference type="InterPro" id="IPR037069">
    <property type="entry name" value="AcylCoA_DH/ox_N_sf"/>
</dbReference>
<dbReference type="InterPro" id="IPR013107">
    <property type="entry name" value="Acyl-CoA_DH_C"/>
</dbReference>
<sequence>MSNDAVTRIVARADEISRLGAQGEELRRLPGELVTLMRNEGLFSILTPRAYGGLEYDLATAVDVIEAVAKADAAAGWCLLKVATTNQLSAYIDPEVAAAIWTGPHIASAGSLNPRGRAVRADGGWHVSGRWDWGTATGFSDWIVGGAMLFEQGADVPLTGPMGPQTRLFLLPSSVVQFIDTWHVHGMRGTGSQDFAVDNVFVPDRHAIDMTTLAPRQVGPLYDALPYMAMMMVPHAPVATGIALACIEAFSALSVSKTPLMSKGVLADKAMAQDALGRAVAEVEASRAYLKSAIARIGDAPGPSVATALHLAATHATHSCVSAVDRLYAAAGGTAVFEASPIQRHFRDIHVAASHFLVNAEKYAAAGRVTLGLSPSMLR</sequence>
<dbReference type="InterPro" id="IPR050741">
    <property type="entry name" value="Acyl-CoA_dehydrogenase"/>
</dbReference>
<name>A0A437JA51_9SPHN</name>
<dbReference type="Gene3D" id="2.40.110.10">
    <property type="entry name" value="Butyryl-CoA Dehydrogenase, subunit A, domain 2"/>
    <property type="match status" value="1"/>
</dbReference>
<gene>
    <name evidence="5" type="ORF">ENE74_09175</name>
</gene>
<evidence type="ECO:0000259" key="4">
    <source>
        <dbReference type="Pfam" id="PF08028"/>
    </source>
</evidence>
<evidence type="ECO:0008006" key="7">
    <source>
        <dbReference type="Google" id="ProtNLM"/>
    </source>
</evidence>
<reference evidence="5 6" key="1">
    <citation type="submission" date="2019-01" db="EMBL/GenBank/DDBJ databases">
        <authorList>
            <person name="Chen W.-M."/>
        </authorList>
    </citation>
    <scope>NUCLEOTIDE SEQUENCE [LARGE SCALE GENOMIC DNA]</scope>
    <source>
        <strain evidence="5 6">TLA-22</strain>
    </source>
</reference>
<comment type="caution">
    <text evidence="5">The sequence shown here is derived from an EMBL/GenBank/DDBJ whole genome shotgun (WGS) entry which is preliminary data.</text>
</comment>
<dbReference type="GO" id="GO:0050660">
    <property type="term" value="F:flavin adenine dinucleotide binding"/>
    <property type="evidence" value="ECO:0007669"/>
    <property type="project" value="InterPro"/>
</dbReference>
<dbReference type="InterPro" id="IPR046373">
    <property type="entry name" value="Acyl-CoA_Oxase/DH_mid-dom_sf"/>
</dbReference>
<evidence type="ECO:0000256" key="2">
    <source>
        <dbReference type="ARBA" id="ARBA00049661"/>
    </source>
</evidence>
<keyword evidence="1" id="KW-0560">Oxidoreductase</keyword>
<organism evidence="5 6">
    <name type="scientific">Sphingobium algorifonticola</name>
    <dbReference type="NCBI Taxonomy" id="2008318"/>
    <lineage>
        <taxon>Bacteria</taxon>
        <taxon>Pseudomonadati</taxon>
        <taxon>Pseudomonadota</taxon>
        <taxon>Alphaproteobacteria</taxon>
        <taxon>Sphingomonadales</taxon>
        <taxon>Sphingomonadaceae</taxon>
        <taxon>Sphingobium</taxon>
    </lineage>
</organism>
<dbReference type="RefSeq" id="WP_127690530.1">
    <property type="nucleotide sequence ID" value="NZ_RZUL01000002.1"/>
</dbReference>
<dbReference type="Gene3D" id="1.10.540.10">
    <property type="entry name" value="Acyl-CoA dehydrogenase/oxidase, N-terminal domain"/>
    <property type="match status" value="1"/>
</dbReference>
<proteinExistence type="inferred from homology"/>
<dbReference type="PANTHER" id="PTHR48083:SF19">
    <property type="entry name" value="FLAVIN-DEPENDENT MONOOXYGENASE, OXYGENASE SUBUNIT HSAA"/>
    <property type="match status" value="1"/>
</dbReference>
<feature type="domain" description="Acyl-CoA dehydrogenase/oxidase N-terminal" evidence="3">
    <location>
        <begin position="14"/>
        <end position="82"/>
    </location>
</feature>
<dbReference type="GO" id="GO:0016712">
    <property type="term" value="F:oxidoreductase activity, acting on paired donors, with incorporation or reduction of molecular oxygen, reduced flavin or flavoprotein as one donor, and incorporation of one atom of oxygen"/>
    <property type="evidence" value="ECO:0007669"/>
    <property type="project" value="TreeGrafter"/>
</dbReference>
<keyword evidence="6" id="KW-1185">Reference proteome</keyword>
<dbReference type="EMBL" id="RZUL01000002">
    <property type="protein sequence ID" value="RVT42354.1"/>
    <property type="molecule type" value="Genomic_DNA"/>
</dbReference>
<dbReference type="Pfam" id="PF08028">
    <property type="entry name" value="Acyl-CoA_dh_2"/>
    <property type="match status" value="1"/>
</dbReference>
<dbReference type="SUPFAM" id="SSF47203">
    <property type="entry name" value="Acyl-CoA dehydrogenase C-terminal domain-like"/>
    <property type="match status" value="1"/>
</dbReference>
<evidence type="ECO:0000313" key="5">
    <source>
        <dbReference type="EMBL" id="RVT42354.1"/>
    </source>
</evidence>
<dbReference type="OrthoDB" id="7316074at2"/>